<gene>
    <name evidence="3" type="ORF">SCF082_LOCUS10452</name>
</gene>
<sequence>MRSSTASVRGDPVRPTFSKDRALTKSRSFVLLTSAAQQGRDSIVSIFSRLSQAALPASSHQQSTVNVEPSPTGASRGSCETVVSVATSDTVDRVRKLSNQARQAQVTQWLQAKNFRDVNLPRASSILWWKEDVYPIHVAAKSGDQHLLMMLLASGADKNALTSKGRSALEVAQMADKNGSHMVVLELLSSYMFSVSEGEEGEEAPKVLKLEHLDALLEEPVLVVDL</sequence>
<dbReference type="Gene3D" id="1.25.40.20">
    <property type="entry name" value="Ankyrin repeat-containing domain"/>
    <property type="match status" value="1"/>
</dbReference>
<dbReference type="Pfam" id="PF00023">
    <property type="entry name" value="Ank"/>
    <property type="match status" value="1"/>
</dbReference>
<organism evidence="3 4">
    <name type="scientific">Durusdinium trenchii</name>
    <dbReference type="NCBI Taxonomy" id="1381693"/>
    <lineage>
        <taxon>Eukaryota</taxon>
        <taxon>Sar</taxon>
        <taxon>Alveolata</taxon>
        <taxon>Dinophyceae</taxon>
        <taxon>Suessiales</taxon>
        <taxon>Symbiodiniaceae</taxon>
        <taxon>Durusdinium</taxon>
    </lineage>
</organism>
<keyword evidence="1" id="KW-0040">ANK repeat</keyword>
<dbReference type="InterPro" id="IPR036770">
    <property type="entry name" value="Ankyrin_rpt-contain_sf"/>
</dbReference>
<dbReference type="PROSITE" id="PS50088">
    <property type="entry name" value="ANK_REPEAT"/>
    <property type="match status" value="1"/>
</dbReference>
<dbReference type="PROSITE" id="PS50297">
    <property type="entry name" value="ANK_REP_REGION"/>
    <property type="match status" value="1"/>
</dbReference>
<feature type="compositionally biased region" description="Polar residues" evidence="2">
    <location>
        <begin position="58"/>
        <end position="75"/>
    </location>
</feature>
<dbReference type="Proteomes" id="UP001642464">
    <property type="component" value="Unassembled WGS sequence"/>
</dbReference>
<feature type="repeat" description="ANK" evidence="1">
    <location>
        <begin position="131"/>
        <end position="163"/>
    </location>
</feature>
<keyword evidence="4" id="KW-1185">Reference proteome</keyword>
<reference evidence="3 4" key="1">
    <citation type="submission" date="2024-02" db="EMBL/GenBank/DDBJ databases">
        <authorList>
            <person name="Chen Y."/>
            <person name="Shah S."/>
            <person name="Dougan E. K."/>
            <person name="Thang M."/>
            <person name="Chan C."/>
        </authorList>
    </citation>
    <scope>NUCLEOTIDE SEQUENCE [LARGE SCALE GENOMIC DNA]</scope>
</reference>
<dbReference type="SUPFAM" id="SSF48403">
    <property type="entry name" value="Ankyrin repeat"/>
    <property type="match status" value="1"/>
</dbReference>
<evidence type="ECO:0000313" key="4">
    <source>
        <dbReference type="Proteomes" id="UP001642464"/>
    </source>
</evidence>
<dbReference type="InterPro" id="IPR002110">
    <property type="entry name" value="Ankyrin_rpt"/>
</dbReference>
<accession>A0ABP0J692</accession>
<evidence type="ECO:0000313" key="3">
    <source>
        <dbReference type="EMBL" id="CAK9009882.1"/>
    </source>
</evidence>
<dbReference type="EMBL" id="CAXAMM010006113">
    <property type="protein sequence ID" value="CAK9009882.1"/>
    <property type="molecule type" value="Genomic_DNA"/>
</dbReference>
<protein>
    <submittedName>
        <fullName evidence="3">Caskin-2</fullName>
    </submittedName>
</protein>
<evidence type="ECO:0000256" key="1">
    <source>
        <dbReference type="PROSITE-ProRule" id="PRU00023"/>
    </source>
</evidence>
<feature type="region of interest" description="Disordered" evidence="2">
    <location>
        <begin position="58"/>
        <end position="77"/>
    </location>
</feature>
<proteinExistence type="predicted"/>
<name>A0ABP0J692_9DINO</name>
<comment type="caution">
    <text evidence="3">The sequence shown here is derived from an EMBL/GenBank/DDBJ whole genome shotgun (WGS) entry which is preliminary data.</text>
</comment>
<evidence type="ECO:0000256" key="2">
    <source>
        <dbReference type="SAM" id="MobiDB-lite"/>
    </source>
</evidence>